<dbReference type="EMBL" id="BMAW01109585">
    <property type="protein sequence ID" value="GFT39089.1"/>
    <property type="molecule type" value="Genomic_DNA"/>
</dbReference>
<organism evidence="2 3">
    <name type="scientific">Nephila pilipes</name>
    <name type="common">Giant wood spider</name>
    <name type="synonym">Nephila maculata</name>
    <dbReference type="NCBI Taxonomy" id="299642"/>
    <lineage>
        <taxon>Eukaryota</taxon>
        <taxon>Metazoa</taxon>
        <taxon>Ecdysozoa</taxon>
        <taxon>Arthropoda</taxon>
        <taxon>Chelicerata</taxon>
        <taxon>Arachnida</taxon>
        <taxon>Araneae</taxon>
        <taxon>Araneomorphae</taxon>
        <taxon>Entelegynae</taxon>
        <taxon>Araneoidea</taxon>
        <taxon>Nephilidae</taxon>
        <taxon>Nephila</taxon>
    </lineage>
</organism>
<comment type="caution">
    <text evidence="2">The sequence shown here is derived from an EMBL/GenBank/DDBJ whole genome shotgun (WGS) entry which is preliminary data.</text>
</comment>
<proteinExistence type="predicted"/>
<sequence>MRPYGNKKKESAHNASGERVSRTESLHKWSIASTSHPLTGRSVSRVAAMNRFFSRSGRQMIIAKHAVTMSSVAG</sequence>
<name>A0A8X6NWK2_NEPPI</name>
<dbReference type="AlphaFoldDB" id="A0A8X6NWK2"/>
<evidence type="ECO:0000313" key="2">
    <source>
        <dbReference type="EMBL" id="GFT39089.1"/>
    </source>
</evidence>
<accession>A0A8X6NWK2</accession>
<gene>
    <name evidence="2" type="ORF">NPIL_91031</name>
</gene>
<evidence type="ECO:0000313" key="3">
    <source>
        <dbReference type="Proteomes" id="UP000887013"/>
    </source>
</evidence>
<dbReference type="OrthoDB" id="10314263at2759"/>
<keyword evidence="3" id="KW-1185">Reference proteome</keyword>
<evidence type="ECO:0000256" key="1">
    <source>
        <dbReference type="SAM" id="MobiDB-lite"/>
    </source>
</evidence>
<reference evidence="2" key="1">
    <citation type="submission" date="2020-08" db="EMBL/GenBank/DDBJ databases">
        <title>Multicomponent nature underlies the extraordinary mechanical properties of spider dragline silk.</title>
        <authorList>
            <person name="Kono N."/>
            <person name="Nakamura H."/>
            <person name="Mori M."/>
            <person name="Yoshida Y."/>
            <person name="Ohtoshi R."/>
            <person name="Malay A.D."/>
            <person name="Moran D.A.P."/>
            <person name="Tomita M."/>
            <person name="Numata K."/>
            <person name="Arakawa K."/>
        </authorList>
    </citation>
    <scope>NUCLEOTIDE SEQUENCE</scope>
</reference>
<protein>
    <submittedName>
        <fullName evidence="2">Uncharacterized protein</fullName>
    </submittedName>
</protein>
<feature type="region of interest" description="Disordered" evidence="1">
    <location>
        <begin position="1"/>
        <end position="41"/>
    </location>
</feature>
<dbReference type="Proteomes" id="UP000887013">
    <property type="component" value="Unassembled WGS sequence"/>
</dbReference>